<dbReference type="Proteomes" id="UP000887540">
    <property type="component" value="Unplaced"/>
</dbReference>
<protein>
    <submittedName>
        <fullName evidence="3">HTH araC/xylS-type domain-containing protein</fullName>
    </submittedName>
</protein>
<evidence type="ECO:0000313" key="2">
    <source>
        <dbReference type="Proteomes" id="UP000887540"/>
    </source>
</evidence>
<sequence length="113" mass="13112">MIKRNPSTKVNSTRKLTKKLGISDFSARKILREDLGKKLFKFLKRQKLTDAAKLKRRKSMCETPLECGILEASFEEGMEQNHLGHFDQLKVHDRGQLPKRLKVCMDAKGEHFE</sequence>
<name>A0A914D7Q4_9BILA</name>
<keyword evidence="2" id="KW-1185">Reference proteome</keyword>
<evidence type="ECO:0000259" key="1">
    <source>
        <dbReference type="PROSITE" id="PS01124"/>
    </source>
</evidence>
<feature type="domain" description="HTH araC/xylS-type" evidence="1">
    <location>
        <begin position="1"/>
        <end position="104"/>
    </location>
</feature>
<evidence type="ECO:0000313" key="3">
    <source>
        <dbReference type="WBParaSite" id="ACRNAN_scaffold1925.g16664.t1"/>
    </source>
</evidence>
<dbReference type="GO" id="GO:0003700">
    <property type="term" value="F:DNA-binding transcription factor activity"/>
    <property type="evidence" value="ECO:0007669"/>
    <property type="project" value="InterPro"/>
</dbReference>
<dbReference type="WBParaSite" id="ACRNAN_scaffold1925.g16664.t1">
    <property type="protein sequence ID" value="ACRNAN_scaffold1925.g16664.t1"/>
    <property type="gene ID" value="ACRNAN_scaffold1925.g16664"/>
</dbReference>
<proteinExistence type="predicted"/>
<dbReference type="AlphaFoldDB" id="A0A914D7Q4"/>
<dbReference type="PROSITE" id="PS01124">
    <property type="entry name" value="HTH_ARAC_FAMILY_2"/>
    <property type="match status" value="1"/>
</dbReference>
<dbReference type="GO" id="GO:0043565">
    <property type="term" value="F:sequence-specific DNA binding"/>
    <property type="evidence" value="ECO:0007669"/>
    <property type="project" value="InterPro"/>
</dbReference>
<accession>A0A914D7Q4</accession>
<dbReference type="InterPro" id="IPR018060">
    <property type="entry name" value="HTH_AraC"/>
</dbReference>
<organism evidence="2 3">
    <name type="scientific">Acrobeloides nanus</name>
    <dbReference type="NCBI Taxonomy" id="290746"/>
    <lineage>
        <taxon>Eukaryota</taxon>
        <taxon>Metazoa</taxon>
        <taxon>Ecdysozoa</taxon>
        <taxon>Nematoda</taxon>
        <taxon>Chromadorea</taxon>
        <taxon>Rhabditida</taxon>
        <taxon>Tylenchina</taxon>
        <taxon>Cephalobomorpha</taxon>
        <taxon>Cephaloboidea</taxon>
        <taxon>Cephalobidae</taxon>
        <taxon>Acrobeloides</taxon>
    </lineage>
</organism>
<reference evidence="3" key="1">
    <citation type="submission" date="2022-11" db="UniProtKB">
        <authorList>
            <consortium name="WormBaseParasite"/>
        </authorList>
    </citation>
    <scope>IDENTIFICATION</scope>
</reference>